<evidence type="ECO:0000313" key="1">
    <source>
        <dbReference type="Proteomes" id="UP001652625"/>
    </source>
</evidence>
<dbReference type="Proteomes" id="UP001652625">
    <property type="component" value="Chromosome 12"/>
</dbReference>
<accession>A0ABM4D5W9</accession>
<protein>
    <submittedName>
        <fullName evidence="2">Uncharacterized protein LOC136088809</fullName>
    </submittedName>
</protein>
<organism evidence="1 2">
    <name type="scientific">Hydra vulgaris</name>
    <name type="common">Hydra</name>
    <name type="synonym">Hydra attenuata</name>
    <dbReference type="NCBI Taxonomy" id="6087"/>
    <lineage>
        <taxon>Eukaryota</taxon>
        <taxon>Metazoa</taxon>
        <taxon>Cnidaria</taxon>
        <taxon>Hydrozoa</taxon>
        <taxon>Hydroidolina</taxon>
        <taxon>Anthoathecata</taxon>
        <taxon>Aplanulata</taxon>
        <taxon>Hydridae</taxon>
        <taxon>Hydra</taxon>
    </lineage>
</organism>
<proteinExistence type="predicted"/>
<sequence>MQMGHADKIETTKLRKKYKRKISDEKAYEKKMKKLQDDQASFEVTEKQDIELYEEYQKNISPDIFLIDNYNPVNVNFTLKQDNEIKLLVERLLKDKLGVCAFLVTRFLEKKSRKNTMSTKNTAMVSIR</sequence>
<keyword evidence="1" id="KW-1185">Reference proteome</keyword>
<evidence type="ECO:0000313" key="2">
    <source>
        <dbReference type="RefSeq" id="XP_065669684.1"/>
    </source>
</evidence>
<gene>
    <name evidence="2" type="primary">LOC136088809</name>
</gene>
<dbReference type="RefSeq" id="XP_065669684.1">
    <property type="nucleotide sequence ID" value="XM_065813612.1"/>
</dbReference>
<reference evidence="2" key="1">
    <citation type="submission" date="2025-08" db="UniProtKB">
        <authorList>
            <consortium name="RefSeq"/>
        </authorList>
    </citation>
    <scope>IDENTIFICATION</scope>
</reference>
<name>A0ABM4D5W9_HYDVU</name>
<dbReference type="GeneID" id="136088809"/>